<keyword evidence="1 3" id="KW-0853">WD repeat</keyword>
<dbReference type="Pfam" id="PF00400">
    <property type="entry name" value="WD40"/>
    <property type="match status" value="6"/>
</dbReference>
<proteinExistence type="predicted"/>
<dbReference type="PROSITE" id="PS50222">
    <property type="entry name" value="EF_HAND_2"/>
    <property type="match status" value="1"/>
</dbReference>
<feature type="repeat" description="WD" evidence="3">
    <location>
        <begin position="493"/>
        <end position="534"/>
    </location>
</feature>
<dbReference type="SUPFAM" id="SSF50998">
    <property type="entry name" value="Quinoprotein alcohol dehydrogenase-like"/>
    <property type="match status" value="1"/>
</dbReference>
<evidence type="ECO:0000256" key="3">
    <source>
        <dbReference type="PROSITE-ProRule" id="PRU00221"/>
    </source>
</evidence>
<dbReference type="SUPFAM" id="SSF50978">
    <property type="entry name" value="WD40 repeat-like"/>
    <property type="match status" value="1"/>
</dbReference>
<sequence length="1078" mass="122189">MPLGKKLRPSSASGKLETYHITSILEAIRPATEKPGSLQRRAKTSVTGSRSDAVHWHFQWEESQKSEQPPEWLEKELLKQQHRRHSISLAQNVADNENILRSADPTRSLRKLKIEERVSLGNLEKLKAAFEEFEKNGRRSLDEVNFKRIVKKCLGLRGISDEQIEELFKKIDFSAKGKIQWNEFCTYMQLEYAEKEESETRKKEVTFAVPATIREISHGDPILNIRSTHDNTFITVREDGNINYWCPQLKLKRSKTVFDRPTNRKPKWVTDFTTMPQYNKLILGTGDREIQLYELSSLEPYCQVSGLETVPLRLNYCSTGLDECMILYGDDQGSVNILIMTSVGETLRTWKKLPKVENVPNIGIENAVLSPNIIYIRWKVHEDWVTQLNYYDSIRSVISASNHESTALVIGCTLGTTNLEQQMKEIKDIWKEGKGKRGPPLRRADSDQTVFRIHKGVKSFDFCKDHNLIVTGGMDRIIRMWNPYVPGKPTGMLKGHCAPVFHLHISTEDNRIFSISTDNTVKIWDLQDQSCLFSADAKASRIRGDVSACLYAPAVKSLYIAADSIARLPLRMKPQTQPHLIVSHKEPVLCCAYNKEFKQVVSCTEGSVVKVWDYETGRQVFEFCGAHGDSSITCMTFDMSGRRLVTGGRDGCLKIWNYNNGHCLRTLKKEGKSDEVCDCIYVAMNRNTYVMAVGWDSKIDIYFDSIDAFHHIQNPQPHWQDDLRHGHTEDILCVAQCPPTLLATSSYNGEIIVWNMISGHAYCRLYTPTPPECSDGKAIDKSVSNLVFLKTRALKVGPAASLVSNGPQGYINFWSLFGEGKHFATFQASKMKVHITSIAVTADDSLLYAADQAGYVYVYDIQEFTLQGPEEGPPKTVNYWRAHIDTVTSLEIIDEDTVLLSSSTDCTVRLWSTDGEFIGTFGQPESWNVHTPASWKHPMIPYEILVEPLSMPVHQILEGESNALDIINSDQTTNKEAFDTKPESYYPPRVPQLIISDEDIKKEIDKNHYPQDHGKRLRHEIYKHTNKPPNHGGSKAYHTLKYFEVTDTPATCKKPDLSAAGMDPFISNYTENSSADSG</sequence>
<feature type="domain" description="EF-hand" evidence="4">
    <location>
        <begin position="159"/>
        <end position="194"/>
    </location>
</feature>
<dbReference type="InterPro" id="IPR015943">
    <property type="entry name" value="WD40/YVTN_repeat-like_dom_sf"/>
</dbReference>
<dbReference type="SMART" id="SM00320">
    <property type="entry name" value="WD40"/>
    <property type="match status" value="10"/>
</dbReference>
<evidence type="ECO:0000313" key="5">
    <source>
        <dbReference type="EMBL" id="KAK1168144.1"/>
    </source>
</evidence>
<feature type="repeat" description="WD" evidence="3">
    <location>
        <begin position="581"/>
        <end position="622"/>
    </location>
</feature>
<dbReference type="GO" id="GO:0005509">
    <property type="term" value="F:calcium ion binding"/>
    <property type="evidence" value="ECO:0007669"/>
    <property type="project" value="InterPro"/>
</dbReference>
<dbReference type="SUPFAM" id="SSF47473">
    <property type="entry name" value="EF-hand"/>
    <property type="match status" value="1"/>
</dbReference>
<comment type="caution">
    <text evidence="5">The sequence shown here is derived from an EMBL/GenBank/DDBJ whole genome shotgun (WGS) entry which is preliminary data.</text>
</comment>
<evidence type="ECO:0000256" key="1">
    <source>
        <dbReference type="ARBA" id="ARBA00022574"/>
    </source>
</evidence>
<gene>
    <name evidence="5" type="primary">WDR49</name>
    <name evidence="5" type="ORF">AOXY_G11022</name>
</gene>
<dbReference type="PROSITE" id="PS50082">
    <property type="entry name" value="WD_REPEATS_2"/>
    <property type="match status" value="5"/>
</dbReference>
<evidence type="ECO:0000256" key="2">
    <source>
        <dbReference type="ARBA" id="ARBA00022737"/>
    </source>
</evidence>
<accession>A0AAD8DG98</accession>
<dbReference type="PRINTS" id="PR00320">
    <property type="entry name" value="GPROTEINBRPT"/>
</dbReference>
<keyword evidence="6" id="KW-1185">Reference proteome</keyword>
<feature type="repeat" description="WD" evidence="3">
    <location>
        <begin position="630"/>
        <end position="666"/>
    </location>
</feature>
<reference evidence="5" key="1">
    <citation type="submission" date="2022-02" db="EMBL/GenBank/DDBJ databases">
        <title>Atlantic sturgeon de novo genome assembly.</title>
        <authorList>
            <person name="Stock M."/>
            <person name="Klopp C."/>
            <person name="Guiguen Y."/>
            <person name="Cabau C."/>
            <person name="Parinello H."/>
            <person name="Santidrian Yebra-Pimentel E."/>
            <person name="Kuhl H."/>
            <person name="Dirks R.P."/>
            <person name="Guessner J."/>
            <person name="Wuertz S."/>
            <person name="Du K."/>
            <person name="Schartl M."/>
        </authorList>
    </citation>
    <scope>NUCLEOTIDE SEQUENCE</scope>
    <source>
        <strain evidence="5">STURGEONOMICS-FGT-2020</strain>
        <tissue evidence="5">Whole blood</tissue>
    </source>
</reference>
<dbReference type="PROSITE" id="PS00678">
    <property type="entry name" value="WD_REPEATS_1"/>
    <property type="match status" value="2"/>
</dbReference>
<dbReference type="CDD" id="cd00051">
    <property type="entry name" value="EFh"/>
    <property type="match status" value="1"/>
</dbReference>
<evidence type="ECO:0000313" key="6">
    <source>
        <dbReference type="Proteomes" id="UP001230051"/>
    </source>
</evidence>
<dbReference type="Gene3D" id="2.130.10.10">
    <property type="entry name" value="YVTN repeat-like/Quinoprotein amine dehydrogenase"/>
    <property type="match status" value="4"/>
</dbReference>
<dbReference type="InterPro" id="IPR011047">
    <property type="entry name" value="Quinoprotein_ADH-like_sf"/>
</dbReference>
<dbReference type="InterPro" id="IPR019775">
    <property type="entry name" value="WD40_repeat_CS"/>
</dbReference>
<evidence type="ECO:0000259" key="4">
    <source>
        <dbReference type="PROSITE" id="PS50222"/>
    </source>
</evidence>
<protein>
    <submittedName>
        <fullName evidence="5">WD repeat-containing protein 64-like</fullName>
    </submittedName>
</protein>
<dbReference type="InterPro" id="IPR051242">
    <property type="entry name" value="WD-EF-hand_domain"/>
</dbReference>
<organism evidence="5 6">
    <name type="scientific">Acipenser oxyrinchus oxyrinchus</name>
    <dbReference type="NCBI Taxonomy" id="40147"/>
    <lineage>
        <taxon>Eukaryota</taxon>
        <taxon>Metazoa</taxon>
        <taxon>Chordata</taxon>
        <taxon>Craniata</taxon>
        <taxon>Vertebrata</taxon>
        <taxon>Euteleostomi</taxon>
        <taxon>Actinopterygii</taxon>
        <taxon>Chondrostei</taxon>
        <taxon>Acipenseriformes</taxon>
        <taxon>Acipenseridae</taxon>
        <taxon>Acipenser</taxon>
    </lineage>
</organism>
<dbReference type="Gene3D" id="1.10.238.10">
    <property type="entry name" value="EF-hand"/>
    <property type="match status" value="1"/>
</dbReference>
<dbReference type="InterPro" id="IPR020472">
    <property type="entry name" value="WD40_PAC1"/>
</dbReference>
<dbReference type="PROSITE" id="PS50294">
    <property type="entry name" value="WD_REPEATS_REGION"/>
    <property type="match status" value="3"/>
</dbReference>
<feature type="repeat" description="WD" evidence="3">
    <location>
        <begin position="880"/>
        <end position="912"/>
    </location>
</feature>
<dbReference type="Pfam" id="PF13499">
    <property type="entry name" value="EF-hand_7"/>
    <property type="match status" value="1"/>
</dbReference>
<feature type="repeat" description="WD" evidence="3">
    <location>
        <begin position="457"/>
        <end position="482"/>
    </location>
</feature>
<dbReference type="InterPro" id="IPR001680">
    <property type="entry name" value="WD40_rpt"/>
</dbReference>
<dbReference type="Proteomes" id="UP001230051">
    <property type="component" value="Unassembled WGS sequence"/>
</dbReference>
<dbReference type="InterPro" id="IPR036322">
    <property type="entry name" value="WD40_repeat_dom_sf"/>
</dbReference>
<dbReference type="InterPro" id="IPR011992">
    <property type="entry name" value="EF-hand-dom_pair"/>
</dbReference>
<keyword evidence="2" id="KW-0677">Repeat</keyword>
<dbReference type="InterPro" id="IPR002048">
    <property type="entry name" value="EF_hand_dom"/>
</dbReference>
<dbReference type="AlphaFoldDB" id="A0AAD8DG98"/>
<dbReference type="PANTHER" id="PTHR44324">
    <property type="entry name" value="WD40 REPEAT DOMAIN 95"/>
    <property type="match status" value="1"/>
</dbReference>
<dbReference type="PANTHER" id="PTHR44324:SF4">
    <property type="entry name" value="WD40 REPEAT DOMAIN 95"/>
    <property type="match status" value="1"/>
</dbReference>
<dbReference type="EMBL" id="JAGXEW010000009">
    <property type="protein sequence ID" value="KAK1168144.1"/>
    <property type="molecule type" value="Genomic_DNA"/>
</dbReference>
<name>A0AAD8DG98_ACIOX</name>